<feature type="region of interest" description="Disordered" evidence="1">
    <location>
        <begin position="142"/>
        <end position="176"/>
    </location>
</feature>
<evidence type="ECO:0000313" key="3">
    <source>
        <dbReference type="EMBL" id="KKN11613.1"/>
    </source>
</evidence>
<evidence type="ECO:0000256" key="1">
    <source>
        <dbReference type="SAM" id="MobiDB-lite"/>
    </source>
</evidence>
<feature type="region of interest" description="Disordered" evidence="1">
    <location>
        <begin position="85"/>
        <end position="110"/>
    </location>
</feature>
<name>A0A0F9R276_9ZZZZ</name>
<evidence type="ECO:0000256" key="2">
    <source>
        <dbReference type="SAM" id="Phobius"/>
    </source>
</evidence>
<feature type="transmembrane region" description="Helical" evidence="2">
    <location>
        <begin position="50"/>
        <end position="75"/>
    </location>
</feature>
<keyword evidence="2" id="KW-1133">Transmembrane helix</keyword>
<sequence>MSTPPQLPPMPGPSRLDPRERTRNFWSKLHKLPEVINRPLRFVAGEGNDILYRFLQFLAMGVMAAILVVVSWMILSSPWPDANGKPSMAVGPPTGATRTRPQGHRRMGDHVAGQQSAEVDVAGQQSAEVDVAESQIVLPVKRSSSRPKPPNFRNVKWGMSKGEVKQTEPDKPANEDEDTVSYKRRLANLDCYLIYVFVEHQLIRASYTVLEEHANENLFLADYRKLKNELAKKYGRPFKDETIWRGSGVYKNMPAYWGQAVATGAMVKCANWETAETNIILMLKGDNFDVDLCIEYASKRFEPLAEKAAAQAISDSL</sequence>
<protein>
    <submittedName>
        <fullName evidence="3">Uncharacterized protein</fullName>
    </submittedName>
</protein>
<dbReference type="EMBL" id="LAZR01004117">
    <property type="protein sequence ID" value="KKN11613.1"/>
    <property type="molecule type" value="Genomic_DNA"/>
</dbReference>
<keyword evidence="2" id="KW-0812">Transmembrane</keyword>
<comment type="caution">
    <text evidence="3">The sequence shown here is derived from an EMBL/GenBank/DDBJ whole genome shotgun (WGS) entry which is preliminary data.</text>
</comment>
<proteinExistence type="predicted"/>
<dbReference type="AlphaFoldDB" id="A0A0F9R276"/>
<gene>
    <name evidence="3" type="ORF">LCGC14_1024730</name>
</gene>
<organism evidence="3">
    <name type="scientific">marine sediment metagenome</name>
    <dbReference type="NCBI Taxonomy" id="412755"/>
    <lineage>
        <taxon>unclassified sequences</taxon>
        <taxon>metagenomes</taxon>
        <taxon>ecological metagenomes</taxon>
    </lineage>
</organism>
<accession>A0A0F9R276</accession>
<keyword evidence="2" id="KW-0472">Membrane</keyword>
<feature type="compositionally biased region" description="Basic and acidic residues" evidence="1">
    <location>
        <begin position="162"/>
        <end position="174"/>
    </location>
</feature>
<reference evidence="3" key="1">
    <citation type="journal article" date="2015" name="Nature">
        <title>Complex archaea that bridge the gap between prokaryotes and eukaryotes.</title>
        <authorList>
            <person name="Spang A."/>
            <person name="Saw J.H."/>
            <person name="Jorgensen S.L."/>
            <person name="Zaremba-Niedzwiedzka K."/>
            <person name="Martijn J."/>
            <person name="Lind A.E."/>
            <person name="van Eijk R."/>
            <person name="Schleper C."/>
            <person name="Guy L."/>
            <person name="Ettema T.J."/>
        </authorList>
    </citation>
    <scope>NUCLEOTIDE SEQUENCE</scope>
</reference>